<dbReference type="RefSeq" id="WP_133275728.1">
    <property type="nucleotide sequence ID" value="NZ_CP037933.1"/>
</dbReference>
<evidence type="ECO:0000313" key="1">
    <source>
        <dbReference type="EMBL" id="QBN18200.1"/>
    </source>
</evidence>
<protein>
    <recommendedName>
        <fullName evidence="3">Lipoprotein</fullName>
    </recommendedName>
</protein>
<name>A0A4P6YCV3_9FLAO</name>
<evidence type="ECO:0008006" key="3">
    <source>
        <dbReference type="Google" id="ProtNLM"/>
    </source>
</evidence>
<accession>A0A4P6YCV3</accession>
<dbReference type="OrthoDB" id="1417969at2"/>
<sequence length="323" mass="35378">MKRVFSLLIFALFLNGCDDGNLTLETIDFEDAPTQSCGSNDIIYKLKEKEALLLEIPNSTFVNEPTDPSSPIVIDIDNSTNRVVYRFYDGTVSADNICNTIPPAKPYITDQWTATSGKIEITTTTVTSAGSIPGSTVITGYKHRIVFKNITFLKTNGTQVYETFVFGDYVTPATPLPFGFDKTLEQCSNTTTKQVYNYTSGESLTLDKLEPSLISNVETPVNSPRTALIGAAKNQLVYRLYSNGVLTPSYFCNLIQPALPTVSEEWNGVNGIDNVSGIIEVTTIKSGTTAFKHTIVIKNATLKKGNSSFKLGDVFTYGELITF</sequence>
<organism evidence="1 2">
    <name type="scientific">Flavobacterium nackdongense</name>
    <dbReference type="NCBI Taxonomy" id="2547394"/>
    <lineage>
        <taxon>Bacteria</taxon>
        <taxon>Pseudomonadati</taxon>
        <taxon>Bacteroidota</taxon>
        <taxon>Flavobacteriia</taxon>
        <taxon>Flavobacteriales</taxon>
        <taxon>Flavobacteriaceae</taxon>
        <taxon>Flavobacterium</taxon>
    </lineage>
</organism>
<proteinExistence type="predicted"/>
<gene>
    <name evidence="1" type="ORF">E1750_05065</name>
</gene>
<evidence type="ECO:0000313" key="2">
    <source>
        <dbReference type="Proteomes" id="UP000291124"/>
    </source>
</evidence>
<dbReference type="EMBL" id="CP037933">
    <property type="protein sequence ID" value="QBN18200.1"/>
    <property type="molecule type" value="Genomic_DNA"/>
</dbReference>
<dbReference type="AlphaFoldDB" id="A0A4P6YCV3"/>
<reference evidence="2" key="1">
    <citation type="submission" date="2019-03" db="EMBL/GenBank/DDBJ databases">
        <title>Flavobacterium sp.</title>
        <authorList>
            <person name="Kim H."/>
        </authorList>
    </citation>
    <scope>NUCLEOTIDE SEQUENCE [LARGE SCALE GENOMIC DNA]</scope>
    <source>
        <strain evidence="2">GS13</strain>
    </source>
</reference>
<dbReference type="KEGG" id="fnk:E1750_05065"/>
<dbReference type="Proteomes" id="UP000291124">
    <property type="component" value="Chromosome"/>
</dbReference>
<keyword evidence="2" id="KW-1185">Reference proteome</keyword>